<protein>
    <recommendedName>
        <fullName evidence="8">MARVEL domain-containing protein</fullName>
    </recommendedName>
</protein>
<evidence type="ECO:0000256" key="6">
    <source>
        <dbReference type="SAM" id="MobiDB-lite"/>
    </source>
</evidence>
<dbReference type="EMBL" id="CATQJA010002706">
    <property type="protein sequence ID" value="CAJ0585623.1"/>
    <property type="molecule type" value="Genomic_DNA"/>
</dbReference>
<dbReference type="GO" id="GO:0016020">
    <property type="term" value="C:membrane"/>
    <property type="evidence" value="ECO:0007669"/>
    <property type="project" value="UniProtKB-SubCell"/>
</dbReference>
<keyword evidence="4 5" id="KW-0472">Membrane</keyword>
<gene>
    <name evidence="9" type="ORF">MSPICULIGERA_LOCUS23636</name>
</gene>
<name>A0AA36DDP7_9BILA</name>
<evidence type="ECO:0000256" key="7">
    <source>
        <dbReference type="SAM" id="Phobius"/>
    </source>
</evidence>
<sequence length="154" mass="16867">MSFGDLKELPHLVKPLSFGITILLFIFVLVAEASWYPILIASVLLIFTLLMLLCFAFDVPFVASLMWPKVEMVYSMVFAGFSVLGGIIMFIQIFDRTWFASIVTVGLFAVEALVWAFNALQMWRNAPMVPSSGSNQATAAPPTGFPPSGINPGV</sequence>
<accession>A0AA36DDP7</accession>
<evidence type="ECO:0000313" key="9">
    <source>
        <dbReference type="EMBL" id="CAJ0585623.1"/>
    </source>
</evidence>
<dbReference type="InterPro" id="IPR008253">
    <property type="entry name" value="Marvel"/>
</dbReference>
<feature type="non-terminal residue" evidence="9">
    <location>
        <position position="1"/>
    </location>
</feature>
<evidence type="ECO:0000313" key="10">
    <source>
        <dbReference type="Proteomes" id="UP001177023"/>
    </source>
</evidence>
<evidence type="ECO:0000256" key="5">
    <source>
        <dbReference type="PROSITE-ProRule" id="PRU00581"/>
    </source>
</evidence>
<evidence type="ECO:0000256" key="4">
    <source>
        <dbReference type="ARBA" id="ARBA00023136"/>
    </source>
</evidence>
<evidence type="ECO:0000256" key="3">
    <source>
        <dbReference type="ARBA" id="ARBA00022989"/>
    </source>
</evidence>
<feature type="transmembrane region" description="Helical" evidence="7">
    <location>
        <begin position="12"/>
        <end position="30"/>
    </location>
</feature>
<feature type="region of interest" description="Disordered" evidence="6">
    <location>
        <begin position="133"/>
        <end position="154"/>
    </location>
</feature>
<feature type="transmembrane region" description="Helical" evidence="7">
    <location>
        <begin position="36"/>
        <end position="61"/>
    </location>
</feature>
<keyword evidence="2 5" id="KW-0812">Transmembrane</keyword>
<evidence type="ECO:0000259" key="8">
    <source>
        <dbReference type="PROSITE" id="PS51225"/>
    </source>
</evidence>
<comment type="caution">
    <text evidence="9">The sequence shown here is derived from an EMBL/GenBank/DDBJ whole genome shotgun (WGS) entry which is preliminary data.</text>
</comment>
<keyword evidence="3 7" id="KW-1133">Transmembrane helix</keyword>
<organism evidence="9 10">
    <name type="scientific">Mesorhabditis spiculigera</name>
    <dbReference type="NCBI Taxonomy" id="96644"/>
    <lineage>
        <taxon>Eukaryota</taxon>
        <taxon>Metazoa</taxon>
        <taxon>Ecdysozoa</taxon>
        <taxon>Nematoda</taxon>
        <taxon>Chromadorea</taxon>
        <taxon>Rhabditida</taxon>
        <taxon>Rhabditina</taxon>
        <taxon>Rhabditomorpha</taxon>
        <taxon>Rhabditoidea</taxon>
        <taxon>Rhabditidae</taxon>
        <taxon>Mesorhabditinae</taxon>
        <taxon>Mesorhabditis</taxon>
    </lineage>
</organism>
<proteinExistence type="predicted"/>
<feature type="domain" description="MARVEL" evidence="8">
    <location>
        <begin position="5"/>
        <end position="127"/>
    </location>
</feature>
<feature type="transmembrane region" description="Helical" evidence="7">
    <location>
        <begin position="99"/>
        <end position="120"/>
    </location>
</feature>
<comment type="subcellular location">
    <subcellularLocation>
        <location evidence="1">Membrane</location>
        <topology evidence="1">Multi-pass membrane protein</topology>
    </subcellularLocation>
</comment>
<feature type="transmembrane region" description="Helical" evidence="7">
    <location>
        <begin position="73"/>
        <end position="93"/>
    </location>
</feature>
<dbReference type="PROSITE" id="PS51225">
    <property type="entry name" value="MARVEL"/>
    <property type="match status" value="1"/>
</dbReference>
<reference evidence="9" key="1">
    <citation type="submission" date="2023-06" db="EMBL/GenBank/DDBJ databases">
        <authorList>
            <person name="Delattre M."/>
        </authorList>
    </citation>
    <scope>NUCLEOTIDE SEQUENCE</scope>
    <source>
        <strain evidence="9">AF72</strain>
    </source>
</reference>
<keyword evidence="10" id="KW-1185">Reference proteome</keyword>
<evidence type="ECO:0000256" key="2">
    <source>
        <dbReference type="ARBA" id="ARBA00022692"/>
    </source>
</evidence>
<dbReference type="Proteomes" id="UP001177023">
    <property type="component" value="Unassembled WGS sequence"/>
</dbReference>
<evidence type="ECO:0000256" key="1">
    <source>
        <dbReference type="ARBA" id="ARBA00004141"/>
    </source>
</evidence>
<dbReference type="AlphaFoldDB" id="A0AA36DDP7"/>